<protein>
    <submittedName>
        <fullName evidence="6">Methyl-accepting chemotaxis protein</fullName>
    </submittedName>
</protein>
<dbReference type="PROSITE" id="PS50111">
    <property type="entry name" value="CHEMOTAXIS_TRANSDUC_2"/>
    <property type="match status" value="1"/>
</dbReference>
<keyword evidence="3" id="KW-0175">Coiled coil</keyword>
<evidence type="ECO:0000256" key="2">
    <source>
        <dbReference type="PROSITE-ProRule" id="PRU00284"/>
    </source>
</evidence>
<dbReference type="GO" id="GO:0007165">
    <property type="term" value="P:signal transduction"/>
    <property type="evidence" value="ECO:0007669"/>
    <property type="project" value="UniProtKB-KW"/>
</dbReference>
<name>A0A4V3CVS2_9HYPH</name>
<evidence type="ECO:0000313" key="6">
    <source>
        <dbReference type="EMBL" id="TDP83598.1"/>
    </source>
</evidence>
<comment type="caution">
    <text evidence="6">The sequence shown here is derived from an EMBL/GenBank/DDBJ whole genome shotgun (WGS) entry which is preliminary data.</text>
</comment>
<dbReference type="PANTHER" id="PTHR32089">
    <property type="entry name" value="METHYL-ACCEPTING CHEMOTAXIS PROTEIN MCPB"/>
    <property type="match status" value="1"/>
</dbReference>
<organism evidence="6 7">
    <name type="scientific">Oharaeibacter diazotrophicus</name>
    <dbReference type="NCBI Taxonomy" id="1920512"/>
    <lineage>
        <taxon>Bacteria</taxon>
        <taxon>Pseudomonadati</taxon>
        <taxon>Pseudomonadota</taxon>
        <taxon>Alphaproteobacteria</taxon>
        <taxon>Hyphomicrobiales</taxon>
        <taxon>Pleomorphomonadaceae</taxon>
        <taxon>Oharaeibacter</taxon>
    </lineage>
</organism>
<dbReference type="AlphaFoldDB" id="A0A4V3CVS2"/>
<evidence type="ECO:0000256" key="3">
    <source>
        <dbReference type="SAM" id="Coils"/>
    </source>
</evidence>
<reference evidence="6 7" key="1">
    <citation type="submission" date="2019-03" db="EMBL/GenBank/DDBJ databases">
        <title>Genomic Encyclopedia of Type Strains, Phase IV (KMG-IV): sequencing the most valuable type-strain genomes for metagenomic binning, comparative biology and taxonomic classification.</title>
        <authorList>
            <person name="Goeker M."/>
        </authorList>
    </citation>
    <scope>NUCLEOTIDE SEQUENCE [LARGE SCALE GENOMIC DNA]</scope>
    <source>
        <strain evidence="6 7">DSM 102969</strain>
    </source>
</reference>
<dbReference type="Gene3D" id="1.10.287.950">
    <property type="entry name" value="Methyl-accepting chemotaxis protein"/>
    <property type="match status" value="1"/>
</dbReference>
<evidence type="ECO:0000259" key="5">
    <source>
        <dbReference type="PROSITE" id="PS50111"/>
    </source>
</evidence>
<dbReference type="PANTHER" id="PTHR32089:SF112">
    <property type="entry name" value="LYSOZYME-LIKE PROTEIN-RELATED"/>
    <property type="match status" value="1"/>
</dbReference>
<proteinExistence type="predicted"/>
<evidence type="ECO:0000313" key="7">
    <source>
        <dbReference type="Proteomes" id="UP000294547"/>
    </source>
</evidence>
<dbReference type="EMBL" id="SNXY01000009">
    <property type="protein sequence ID" value="TDP83598.1"/>
    <property type="molecule type" value="Genomic_DNA"/>
</dbReference>
<sequence>MLGLTKRPQAATEDRNSTSSGIAEVQKLLAASQEALDRATRDISDARTRSSADFDRIVDISTDMSELLCLMAWSNGNVRKLSGETVSISGAVEEMARTIQNIAELSSGAQQRSSEAAGIVAAGADRAGAAGRAMTEIAAAFSGLDDRMKLLGGAIDQIGGFAKRIEGISSQTKLLALNATIEAARAGEAGRGFAVVAAEVKALSEETSRTTDLIRGQLSQLGDVMASMLEAMRSGGGKVQDGQALFTAVVGDMGGIRDRVDDVNGSIGSIALMLSDQQQASESIAKSLTEIARLAAQNEQDSRAAADLIRKGDGAIHVLLDSAATVVPSSTVRRMRADHMEWKRNLAECLVGIAKADQREFAGRNQPFGPGYAGIDDPAVKNDGTFKALAPLVETLAREASQMVAEVGKGAIDKAIGHYMAMDEASGKAMVRLAELNRALGFGAL</sequence>
<feature type="region of interest" description="Disordered" evidence="4">
    <location>
        <begin position="1"/>
        <end position="20"/>
    </location>
</feature>
<evidence type="ECO:0000256" key="1">
    <source>
        <dbReference type="ARBA" id="ARBA00023224"/>
    </source>
</evidence>
<dbReference type="Pfam" id="PF00015">
    <property type="entry name" value="MCPsignal"/>
    <property type="match status" value="1"/>
</dbReference>
<keyword evidence="1 2" id="KW-0807">Transducer</keyword>
<feature type="domain" description="Methyl-accepting transducer" evidence="5">
    <location>
        <begin position="87"/>
        <end position="292"/>
    </location>
</feature>
<evidence type="ECO:0000256" key="4">
    <source>
        <dbReference type="SAM" id="MobiDB-lite"/>
    </source>
</evidence>
<dbReference type="Proteomes" id="UP000294547">
    <property type="component" value="Unassembled WGS sequence"/>
</dbReference>
<accession>A0A4V3CVS2</accession>
<gene>
    <name evidence="6" type="ORF">EDD54_3560</name>
</gene>
<dbReference type="SMART" id="SM00283">
    <property type="entry name" value="MA"/>
    <property type="match status" value="1"/>
</dbReference>
<dbReference type="GO" id="GO:0016020">
    <property type="term" value="C:membrane"/>
    <property type="evidence" value="ECO:0007669"/>
    <property type="project" value="InterPro"/>
</dbReference>
<keyword evidence="7" id="KW-1185">Reference proteome</keyword>
<dbReference type="InterPro" id="IPR004089">
    <property type="entry name" value="MCPsignal_dom"/>
</dbReference>
<dbReference type="SUPFAM" id="SSF58104">
    <property type="entry name" value="Methyl-accepting chemotaxis protein (MCP) signaling domain"/>
    <property type="match status" value="1"/>
</dbReference>
<feature type="coiled-coil region" evidence="3">
    <location>
        <begin position="22"/>
        <end position="49"/>
    </location>
</feature>